<dbReference type="PANTHER" id="PTHR14024">
    <property type="entry name" value="PERILIPIN"/>
    <property type="match status" value="1"/>
</dbReference>
<reference evidence="7" key="1">
    <citation type="submission" date="2025-08" db="UniProtKB">
        <authorList>
            <consortium name="RefSeq"/>
        </authorList>
    </citation>
    <scope>IDENTIFICATION</scope>
    <source>
        <tissue evidence="7">Blood</tissue>
    </source>
</reference>
<dbReference type="InterPro" id="IPR004279">
    <property type="entry name" value="Perilipin"/>
</dbReference>
<dbReference type="Gene3D" id="3.30.720.170">
    <property type="entry name" value="Perilipin, alpha-beta domain"/>
    <property type="match status" value="2"/>
</dbReference>
<evidence type="ECO:0000256" key="5">
    <source>
        <dbReference type="SAM" id="MobiDB-lite"/>
    </source>
</evidence>
<feature type="region of interest" description="Disordered" evidence="5">
    <location>
        <begin position="1"/>
        <end position="34"/>
    </location>
</feature>
<dbReference type="PIRSF" id="PIRSF036881">
    <property type="entry name" value="PAT"/>
    <property type="match status" value="1"/>
</dbReference>
<comment type="similarity">
    <text evidence="2 4">Belongs to the perilipin family.</text>
</comment>
<evidence type="ECO:0000256" key="2">
    <source>
        <dbReference type="ARBA" id="ARBA00006311"/>
    </source>
</evidence>
<dbReference type="GeneID" id="136993641"/>
<evidence type="ECO:0000313" key="6">
    <source>
        <dbReference type="Proteomes" id="UP001652627"/>
    </source>
</evidence>
<evidence type="ECO:0000256" key="4">
    <source>
        <dbReference type="PIRNR" id="PIRNR036881"/>
    </source>
</evidence>
<dbReference type="SUPFAM" id="SSF109775">
    <property type="entry name" value="Mannose-6-phosphate receptor binding protein 1 (Tip47), C-terminal domain"/>
    <property type="match status" value="1"/>
</dbReference>
<dbReference type="RefSeq" id="XP_067164062.1">
    <property type="nucleotide sequence ID" value="XM_067307961.1"/>
</dbReference>
<feature type="compositionally biased region" description="Basic and acidic residues" evidence="5">
    <location>
        <begin position="429"/>
        <end position="446"/>
    </location>
</feature>
<keyword evidence="3" id="KW-0551">Lipid droplet</keyword>
<feature type="region of interest" description="Disordered" evidence="5">
    <location>
        <begin position="419"/>
        <end position="446"/>
    </location>
</feature>
<evidence type="ECO:0000256" key="3">
    <source>
        <dbReference type="ARBA" id="ARBA00022677"/>
    </source>
</evidence>
<protein>
    <recommendedName>
        <fullName evidence="4">Perilipin</fullName>
    </recommendedName>
</protein>
<dbReference type="PANTHER" id="PTHR14024:SF51">
    <property type="entry name" value="PERILIPIN-RELATED"/>
    <property type="match status" value="1"/>
</dbReference>
<dbReference type="Proteomes" id="UP001652627">
    <property type="component" value="Chromosome 18"/>
</dbReference>
<organism evidence="6 7">
    <name type="scientific">Apteryx mantelli</name>
    <name type="common">North Island brown kiwi</name>
    <dbReference type="NCBI Taxonomy" id="2696672"/>
    <lineage>
        <taxon>Eukaryota</taxon>
        <taxon>Metazoa</taxon>
        <taxon>Chordata</taxon>
        <taxon>Craniata</taxon>
        <taxon>Vertebrata</taxon>
        <taxon>Euteleostomi</taxon>
        <taxon>Archelosauria</taxon>
        <taxon>Archosauria</taxon>
        <taxon>Dinosauria</taxon>
        <taxon>Saurischia</taxon>
        <taxon>Theropoda</taxon>
        <taxon>Coelurosauria</taxon>
        <taxon>Aves</taxon>
        <taxon>Palaeognathae</taxon>
        <taxon>Apterygiformes</taxon>
        <taxon>Apterygidae</taxon>
        <taxon>Apteryx</taxon>
    </lineage>
</organism>
<gene>
    <name evidence="7" type="primary">LOC136993641</name>
</gene>
<sequence>MSHETQPLAAAPGTPKENHVAAASSESKEEQNTAGPGVELLLLKSSYHTVSSAPVSSEETHPSVRNMHGAAEAEVKTLARSATAVAQPVLSRLETEIAAVQECIYLGQDKLEDKLPNLQEPDDKVLSGIKELVSPGITGAEDAAIRVAVLEAAREVVQRVLESARSVVTSQGMAVDCEAGKITDRSVEAVPGKSDHHFPITDEELADLVVSVEGTEGAAVQQQSDHQGYFIHLSSLPTHLHQKAYQCFLAKVRKIKMVMQETFSKLQEVIELIDCVKQGIYQKLQNGQEKLHQMWLTWNKKQPKENEDTTSLELKWLEVQILAMSHGSTQQLQHTLQTLLANSQGFPSSIQDKMQQVQQELQETHSSLQAAASFQDLSRNILTQKHHLMNTGQECVDELLEYVEHNRPLAWLVGPFTPSSRASVGSQKGTKEKEAAEKERESKAGQEELARIGIGCTLCF</sequence>
<name>A0ABM4FGI1_9AVES</name>
<evidence type="ECO:0000256" key="1">
    <source>
        <dbReference type="ARBA" id="ARBA00004502"/>
    </source>
</evidence>
<proteinExistence type="inferred from homology"/>
<comment type="subcellular location">
    <subcellularLocation>
        <location evidence="1">Lipid droplet</location>
    </subcellularLocation>
</comment>
<dbReference type="Gene3D" id="1.20.120.340">
    <property type="entry name" value="Flagellar protein FliS"/>
    <property type="match status" value="2"/>
</dbReference>
<dbReference type="Pfam" id="PF03036">
    <property type="entry name" value="Perilipin"/>
    <property type="match status" value="1"/>
</dbReference>
<evidence type="ECO:0000313" key="7">
    <source>
        <dbReference type="RefSeq" id="XP_067164062.1"/>
    </source>
</evidence>
<accession>A0ABM4FGI1</accession>
<keyword evidence="6" id="KW-1185">Reference proteome</keyword>